<dbReference type="SUPFAM" id="SSF140931">
    <property type="entry name" value="Fic-like"/>
    <property type="match status" value="1"/>
</dbReference>
<organism evidence="2 3">
    <name type="scientific">Glycocaulis albus</name>
    <dbReference type="NCBI Taxonomy" id="1382801"/>
    <lineage>
        <taxon>Bacteria</taxon>
        <taxon>Pseudomonadati</taxon>
        <taxon>Pseudomonadota</taxon>
        <taxon>Alphaproteobacteria</taxon>
        <taxon>Maricaulales</taxon>
        <taxon>Maricaulaceae</taxon>
        <taxon>Glycocaulis</taxon>
    </lineage>
</organism>
<dbReference type="PROSITE" id="PS51459">
    <property type="entry name" value="FIDO"/>
    <property type="match status" value="1"/>
</dbReference>
<evidence type="ECO:0000313" key="3">
    <source>
        <dbReference type="Proteomes" id="UP000648722"/>
    </source>
</evidence>
<dbReference type="InterPro" id="IPR006440">
    <property type="entry name" value="Doc"/>
</dbReference>
<name>A0ABQ1XP45_9PROT</name>
<dbReference type="PANTHER" id="PTHR39426:SF1">
    <property type="entry name" value="HOMOLOGY TO DEATH-ON-CURING PROTEIN OF PHAGE P1"/>
    <property type="match status" value="1"/>
</dbReference>
<sequence length="131" mass="14429">MSHDIRLLPLSAILDAYEREMDATGGARGLRDEGALNSAISRAENKLAYADPAPQIHDLAASIGFGIARNHPFLDGNKRMAFIASYMMLRINGWYLDATERDATRTVLALADGSLDEAGFAAWLKQWSYKL</sequence>
<gene>
    <name evidence="2" type="ORF">GCM10007420_13620</name>
</gene>
<feature type="domain" description="Fido" evidence="1">
    <location>
        <begin position="8"/>
        <end position="126"/>
    </location>
</feature>
<dbReference type="RefSeq" id="WP_188451821.1">
    <property type="nucleotide sequence ID" value="NZ_BMFS01000005.1"/>
</dbReference>
<dbReference type="Pfam" id="PF02661">
    <property type="entry name" value="Fic"/>
    <property type="match status" value="1"/>
</dbReference>
<dbReference type="InterPro" id="IPR053737">
    <property type="entry name" value="Type_II_TA_Toxin"/>
</dbReference>
<dbReference type="EMBL" id="BMFS01000005">
    <property type="protein sequence ID" value="GGG99059.1"/>
    <property type="molecule type" value="Genomic_DNA"/>
</dbReference>
<dbReference type="InterPro" id="IPR036597">
    <property type="entry name" value="Fido-like_dom_sf"/>
</dbReference>
<evidence type="ECO:0000313" key="2">
    <source>
        <dbReference type="EMBL" id="GGG99059.1"/>
    </source>
</evidence>
<dbReference type="Proteomes" id="UP000648722">
    <property type="component" value="Unassembled WGS sequence"/>
</dbReference>
<dbReference type="Gene3D" id="1.20.120.1870">
    <property type="entry name" value="Fic/DOC protein, Fido domain"/>
    <property type="match status" value="1"/>
</dbReference>
<keyword evidence="3" id="KW-1185">Reference proteome</keyword>
<accession>A0ABQ1XP45</accession>
<reference evidence="3" key="1">
    <citation type="journal article" date="2019" name="Int. J. Syst. Evol. Microbiol.">
        <title>The Global Catalogue of Microorganisms (GCM) 10K type strain sequencing project: providing services to taxonomists for standard genome sequencing and annotation.</title>
        <authorList>
            <consortium name="The Broad Institute Genomics Platform"/>
            <consortium name="The Broad Institute Genome Sequencing Center for Infectious Disease"/>
            <person name="Wu L."/>
            <person name="Ma J."/>
        </authorList>
    </citation>
    <scope>NUCLEOTIDE SEQUENCE [LARGE SCALE GENOMIC DNA]</scope>
    <source>
        <strain evidence="3">CGMCC 1.12766</strain>
    </source>
</reference>
<evidence type="ECO:0000259" key="1">
    <source>
        <dbReference type="PROSITE" id="PS51459"/>
    </source>
</evidence>
<dbReference type="InterPro" id="IPR003812">
    <property type="entry name" value="Fido"/>
</dbReference>
<dbReference type="PANTHER" id="PTHR39426">
    <property type="entry name" value="HOMOLOGY TO DEATH-ON-CURING PROTEIN OF PHAGE P1"/>
    <property type="match status" value="1"/>
</dbReference>
<proteinExistence type="predicted"/>
<dbReference type="NCBIfam" id="TIGR01550">
    <property type="entry name" value="DOC_P1"/>
    <property type="match status" value="1"/>
</dbReference>
<comment type="caution">
    <text evidence="2">The sequence shown here is derived from an EMBL/GenBank/DDBJ whole genome shotgun (WGS) entry which is preliminary data.</text>
</comment>
<dbReference type="PIRSF" id="PIRSF018297">
    <property type="entry name" value="Doc"/>
    <property type="match status" value="1"/>
</dbReference>
<protein>
    <submittedName>
        <fullName evidence="2">Death-on-curing protein</fullName>
    </submittedName>
</protein>